<dbReference type="InterPro" id="IPR019775">
    <property type="entry name" value="WD40_repeat_CS"/>
</dbReference>
<dbReference type="PANTHER" id="PTHR44675">
    <property type="entry name" value="PAK1 INTERACTING PROTEIN 1"/>
    <property type="match status" value="1"/>
</dbReference>
<reference evidence="9" key="2">
    <citation type="submission" date="2020-05" db="UniProtKB">
        <authorList>
            <consortium name="Ensembl"/>
        </authorList>
    </citation>
    <scope>IDENTIFICATION</scope>
</reference>
<organism evidence="9">
    <name type="scientific">Xenopus tropicalis</name>
    <name type="common">Western clawed frog</name>
    <name type="synonym">Silurana tropicalis</name>
    <dbReference type="NCBI Taxonomy" id="8364"/>
    <lineage>
        <taxon>Eukaryota</taxon>
        <taxon>Metazoa</taxon>
        <taxon>Chordata</taxon>
        <taxon>Craniata</taxon>
        <taxon>Vertebrata</taxon>
        <taxon>Euteleostomi</taxon>
        <taxon>Amphibia</taxon>
        <taxon>Batrachia</taxon>
        <taxon>Anura</taxon>
        <taxon>Pipoidea</taxon>
        <taxon>Pipidae</taxon>
        <taxon>Xenopodinae</taxon>
        <taxon>Xenopus</taxon>
        <taxon>Silurana</taxon>
    </lineage>
</organism>
<dbReference type="Bgee" id="ENSXETG00000001072">
    <property type="expression patterns" value="Expressed in ovary and 14 other cell types or tissues"/>
</dbReference>
<reference evidence="9" key="1">
    <citation type="journal article" date="2010" name="Science">
        <title>The genome of the Western clawed frog Xenopus tropicalis.</title>
        <authorList>
            <person name="Hellsten U."/>
            <person name="Harland R.M."/>
            <person name="Gilchrist M.J."/>
            <person name="Hendrix D."/>
            <person name="Jurka J."/>
            <person name="Kapitonov V."/>
            <person name="Ovcharenko I."/>
            <person name="Putnam N.H."/>
            <person name="Shu S."/>
            <person name="Taher L."/>
            <person name="Blitz I.L."/>
            <person name="Blumberg B."/>
            <person name="Dichmann D.S."/>
            <person name="Dubchak I."/>
            <person name="Amaya E."/>
            <person name="Detter J.C."/>
            <person name="Fletcher R."/>
            <person name="Gerhard D.S."/>
            <person name="Goodstein D."/>
            <person name="Graves T."/>
            <person name="Grigoriev I.V."/>
            <person name="Grimwood J."/>
            <person name="Kawashima T."/>
            <person name="Lindquist E."/>
            <person name="Lucas S.M."/>
            <person name="Mead P.E."/>
            <person name="Mitros T."/>
            <person name="Ogino H."/>
            <person name="Ohta Y."/>
            <person name="Poliakov A.V."/>
            <person name="Pollet N."/>
            <person name="Robert J."/>
            <person name="Salamov A."/>
            <person name="Sater A.K."/>
            <person name="Schmutz J."/>
            <person name="Terry A."/>
            <person name="Vize P.D."/>
            <person name="Warren W.C."/>
            <person name="Wells D."/>
            <person name="Wills A."/>
            <person name="Wilson R.K."/>
            <person name="Zimmerman L.B."/>
            <person name="Zorn A.M."/>
            <person name="Grainger R."/>
            <person name="Grammer T."/>
            <person name="Khokha M.K."/>
            <person name="Richardson P.M."/>
            <person name="Rokhsar D.S."/>
        </authorList>
    </citation>
    <scope>NUCLEOTIDE SEQUENCE [LARGE SCALE GENOMIC DNA]</scope>
    <source>
        <strain evidence="9">Nigerian</strain>
    </source>
</reference>
<keyword evidence="3 8" id="KW-0853">WD repeat</keyword>
<dbReference type="AlphaFoldDB" id="A0A6I8QA15"/>
<keyword evidence="6" id="KW-0539">Nucleus</keyword>
<dbReference type="PANTHER" id="PTHR44675:SF1">
    <property type="entry name" value="P21-ACTIVATED PROTEIN KINASE-INTERACTING PROTEIN 1"/>
    <property type="match status" value="1"/>
</dbReference>
<comment type="function">
    <text evidence="7">Negatively regulates the PAK1 kinase. PAK1 is a member of the PAK kinase family, which has been shown to play a positive role in the regulation of signaling pathways involving MAPK8 and RELA. PAK1 exists as an inactive homodimer, which is activated by binding of small GTPases such as CDC42 to an N-terminal regulatory domain. PAK1IP1 also binds to the N-terminus of PAK1, and inhibits the specific activation of PAK1 by CDC42. May be involved in ribosomal large subunit assembly.</text>
</comment>
<proteinExistence type="predicted"/>
<dbReference type="PROSITE" id="PS00678">
    <property type="entry name" value="WD_REPEATS_1"/>
    <property type="match status" value="1"/>
</dbReference>
<evidence type="ECO:0000256" key="8">
    <source>
        <dbReference type="PROSITE-ProRule" id="PRU00221"/>
    </source>
</evidence>
<evidence type="ECO:0000256" key="2">
    <source>
        <dbReference type="ARBA" id="ARBA00022517"/>
    </source>
</evidence>
<evidence type="ECO:0000256" key="5">
    <source>
        <dbReference type="ARBA" id="ARBA00022737"/>
    </source>
</evidence>
<dbReference type="CDD" id="cd00200">
    <property type="entry name" value="WD40"/>
    <property type="match status" value="1"/>
</dbReference>
<dbReference type="InterPro" id="IPR001680">
    <property type="entry name" value="WD40_rpt"/>
</dbReference>
<evidence type="ECO:0000256" key="3">
    <source>
        <dbReference type="ARBA" id="ARBA00022574"/>
    </source>
</evidence>
<dbReference type="Ensembl" id="ENSXETT00000104000">
    <property type="protein sequence ID" value="ENSXETP00000069337"/>
    <property type="gene ID" value="ENSXETG00000001072"/>
</dbReference>
<dbReference type="SUPFAM" id="SSF50978">
    <property type="entry name" value="WD40 repeat-like"/>
    <property type="match status" value="1"/>
</dbReference>
<dbReference type="SMART" id="SM00320">
    <property type="entry name" value="WD40"/>
    <property type="match status" value="5"/>
</dbReference>
<keyword evidence="4" id="KW-0734">Signal transduction inhibitor</keyword>
<evidence type="ECO:0000313" key="9">
    <source>
        <dbReference type="Ensembl" id="ENSXETP00000069337"/>
    </source>
</evidence>
<dbReference type="InterPro" id="IPR015943">
    <property type="entry name" value="WD40/YVTN_repeat-like_dom_sf"/>
</dbReference>
<feature type="repeat" description="WD" evidence="8">
    <location>
        <begin position="267"/>
        <end position="310"/>
    </location>
</feature>
<evidence type="ECO:0000256" key="4">
    <source>
        <dbReference type="ARBA" id="ARBA00022700"/>
    </source>
</evidence>
<dbReference type="PROSITE" id="PS50294">
    <property type="entry name" value="WD_REPEATS_REGION"/>
    <property type="match status" value="1"/>
</dbReference>
<evidence type="ECO:0000256" key="7">
    <source>
        <dbReference type="ARBA" id="ARBA00045213"/>
    </source>
</evidence>
<name>A0A6I8QA15_XENTR</name>
<evidence type="ECO:0000256" key="6">
    <source>
        <dbReference type="ARBA" id="ARBA00023242"/>
    </source>
</evidence>
<dbReference type="InterPro" id="IPR036322">
    <property type="entry name" value="WD40_repeat_dom_sf"/>
</dbReference>
<feature type="repeat" description="WD" evidence="8">
    <location>
        <begin position="145"/>
        <end position="186"/>
    </location>
</feature>
<feature type="repeat" description="WD" evidence="8">
    <location>
        <begin position="104"/>
        <end position="144"/>
    </location>
</feature>
<gene>
    <name evidence="9" type="primary">pak1ip1</name>
</gene>
<dbReference type="GO" id="GO:0009968">
    <property type="term" value="P:negative regulation of signal transduction"/>
    <property type="evidence" value="ECO:0007669"/>
    <property type="project" value="UniProtKB-KW"/>
</dbReference>
<keyword evidence="5" id="KW-0677">Repeat</keyword>
<dbReference type="InterPro" id="IPR051959">
    <property type="entry name" value="PAK1-Kinase_Regulator"/>
</dbReference>
<dbReference type="Gene3D" id="2.130.10.10">
    <property type="entry name" value="YVTN repeat-like/Quinoprotein amine dehydrogenase"/>
    <property type="match status" value="2"/>
</dbReference>
<dbReference type="GO" id="GO:0005730">
    <property type="term" value="C:nucleolus"/>
    <property type="evidence" value="ECO:0007669"/>
    <property type="project" value="UniProtKB-SubCell"/>
</dbReference>
<accession>A0A6I8QA15</accession>
<evidence type="ECO:0000256" key="1">
    <source>
        <dbReference type="ARBA" id="ARBA00004604"/>
    </source>
</evidence>
<dbReference type="GO" id="GO:0042254">
    <property type="term" value="P:ribosome biogenesis"/>
    <property type="evidence" value="ECO:0007669"/>
    <property type="project" value="UniProtKB-KW"/>
</dbReference>
<comment type="subcellular location">
    <subcellularLocation>
        <location evidence="1">Nucleus</location>
        <location evidence="1">Nucleolus</location>
    </subcellularLocation>
</comment>
<dbReference type="GeneTree" id="ENSGT00940000156849"/>
<dbReference type="FunFam" id="2.130.10.10:FF:000424">
    <property type="entry name" value="p21-activated protein kinase-interacting protein 1-like"/>
    <property type="match status" value="1"/>
</dbReference>
<dbReference type="Pfam" id="PF00400">
    <property type="entry name" value="WD40"/>
    <property type="match status" value="4"/>
</dbReference>
<dbReference type="PROSITE" id="PS50082">
    <property type="entry name" value="WD_REPEATS_2"/>
    <property type="match status" value="3"/>
</dbReference>
<protein>
    <submittedName>
        <fullName evidence="9">PAK1 interacting protein 1</fullName>
    </submittedName>
</protein>
<sequence>MGARTGECTALCHMDVTSRFAERQFIASMEEYMELVVGCYEQVLFGYRVHREGEQWLSSADFTHHAHTASLSVVAVNNRFVATGSKDETIQIYDMKKKVEHGALLHHNGTITCLQFYGNTHLLSGAEDGLICVWNTKKWECQQTFKAHKGQVLSLSIHPSGKLALSVGTDKTLRTWNLVEGRSAFIKNIKKNAHIVQWSPSGDKYVVVIHDKVDVYQLETAAVIGTINNPKRISSVQFITDALIAVAGDEEVIRLYDTASQKCVCEFKAHENRVKNLHVFELEETHIVVSSSSDGFVKMWGIDTEKVKTPPSLLCEVSTSARLTCLSVWLPSAVDHKEEANRDVTASTVKDCDRPKKKMTQSKTAENKEADNVRGFAEKFPFCIL</sequence>
<keyword evidence="2" id="KW-0690">Ribosome biogenesis</keyword>
<dbReference type="Xenbase" id="XB-GENE-492186">
    <property type="gene designation" value="pak1ip1"/>
</dbReference>